<evidence type="ECO:0000313" key="3">
    <source>
        <dbReference type="Proteomes" id="UP000030661"/>
    </source>
</evidence>
<feature type="transmembrane region" description="Helical" evidence="1">
    <location>
        <begin position="34"/>
        <end position="55"/>
    </location>
</feature>
<protein>
    <recommendedName>
        <fullName evidence="4">Permease</fullName>
    </recommendedName>
</protein>
<reference evidence="2 3" key="1">
    <citation type="journal article" date="2015" name="PeerJ">
        <title>First genomic representation of candidate bacterial phylum KSB3 points to enhanced environmental sensing as a trigger of wastewater bulking.</title>
        <authorList>
            <person name="Sekiguchi Y."/>
            <person name="Ohashi A."/>
            <person name="Parks D.H."/>
            <person name="Yamauchi T."/>
            <person name="Tyson G.W."/>
            <person name="Hugenholtz P."/>
        </authorList>
    </citation>
    <scope>NUCLEOTIDE SEQUENCE [LARGE SCALE GENOMIC DNA]</scope>
</reference>
<keyword evidence="1" id="KW-0812">Transmembrane</keyword>
<sequence>MQIDVGIIYLLVAGILLAISAVKDRQKTKKALMVSLRMGLMVFPVLFLVFTLMGLMGALVPREVIATWLGSGSGLLSILLGEMIGAVALILPAAVFPFSGFLRDQGANYGALVGFIMTAILIGVSSLPLEIKVFGLRFTVVRNVLTFLLVFAIGVIFGEVF</sequence>
<gene>
    <name evidence="2" type="ORF">U27_03639</name>
</gene>
<keyword evidence="3" id="KW-1185">Reference proteome</keyword>
<proteinExistence type="predicted"/>
<dbReference type="HOGENOM" id="CLU_101297_2_0_0"/>
<dbReference type="AlphaFoldDB" id="A0A081BWH1"/>
<keyword evidence="1" id="KW-1133">Transmembrane helix</keyword>
<keyword evidence="1" id="KW-0472">Membrane</keyword>
<evidence type="ECO:0000256" key="1">
    <source>
        <dbReference type="SAM" id="Phobius"/>
    </source>
</evidence>
<dbReference type="EMBL" id="DF820465">
    <property type="protein sequence ID" value="GAK56676.1"/>
    <property type="molecule type" value="Genomic_DNA"/>
</dbReference>
<feature type="transmembrane region" description="Helical" evidence="1">
    <location>
        <begin position="140"/>
        <end position="160"/>
    </location>
</feature>
<name>A0A081BWH1_VECG1</name>
<organism evidence="2 3">
    <name type="scientific">Vecturithrix granuli</name>
    <dbReference type="NCBI Taxonomy" id="1499967"/>
    <lineage>
        <taxon>Bacteria</taxon>
        <taxon>Candidatus Moduliflexota</taxon>
        <taxon>Candidatus Vecturitrichia</taxon>
        <taxon>Candidatus Vecturitrichales</taxon>
        <taxon>Candidatus Vecturitrichaceae</taxon>
        <taxon>Candidatus Vecturithrix</taxon>
    </lineage>
</organism>
<dbReference type="Proteomes" id="UP000030661">
    <property type="component" value="Unassembled WGS sequence"/>
</dbReference>
<evidence type="ECO:0008006" key="4">
    <source>
        <dbReference type="Google" id="ProtNLM"/>
    </source>
</evidence>
<feature type="transmembrane region" description="Helical" evidence="1">
    <location>
        <begin position="75"/>
        <end position="96"/>
    </location>
</feature>
<feature type="transmembrane region" description="Helical" evidence="1">
    <location>
        <begin position="6"/>
        <end position="22"/>
    </location>
</feature>
<dbReference type="eggNOG" id="COG0701">
    <property type="taxonomic scope" value="Bacteria"/>
</dbReference>
<feature type="transmembrane region" description="Helical" evidence="1">
    <location>
        <begin position="108"/>
        <end position="128"/>
    </location>
</feature>
<evidence type="ECO:0000313" key="2">
    <source>
        <dbReference type="EMBL" id="GAK56676.1"/>
    </source>
</evidence>
<dbReference type="STRING" id="1499967.U27_03639"/>
<accession>A0A081BWH1</accession>